<keyword evidence="15" id="KW-1185">Reference proteome</keyword>
<dbReference type="SUPFAM" id="SSF81321">
    <property type="entry name" value="Family A G protein-coupled receptor-like"/>
    <property type="match status" value="1"/>
</dbReference>
<feature type="transmembrane region" description="Helical" evidence="13">
    <location>
        <begin position="145"/>
        <end position="164"/>
    </location>
</feature>
<dbReference type="EMBL" id="OV696688">
    <property type="protein sequence ID" value="CAH1258446.1"/>
    <property type="molecule type" value="Genomic_DNA"/>
</dbReference>
<evidence type="ECO:0000256" key="8">
    <source>
        <dbReference type="ARBA" id="ARBA00023157"/>
    </source>
</evidence>
<feature type="transmembrane region" description="Helical" evidence="13">
    <location>
        <begin position="176"/>
        <end position="196"/>
    </location>
</feature>
<evidence type="ECO:0000256" key="7">
    <source>
        <dbReference type="ARBA" id="ARBA00023136"/>
    </source>
</evidence>
<sequence>MEVTEYIDKSFEDNATLNYDPYFLNVSTLYSYDFMDNISRLYEYDYEFEEGFDSVQPLPARVILGIVYCLIMLVCGTGNSLLITAVCRFKELRCVANVLVANLALSDLLVAVFCLPFQLDYYIVKNESWGYGDFMCATVNYVRTMSLYVSTNVLVAIAIDRYYIVVHRPMQQRRRAWVMIIPVWLTSMIFALPSAVNSKTVMNHRNGTMFCGQAWSVRSTKYYQAYFVMMFIIEYLVPIITMTYCHLTLWLKVHRRSCPGNTNQRQQQTLARSRRKTVTLVILSSLFVLCWGPYQGYTLVRDLSPLILKEKLNTAIFYAVEALAMGNNVVNTVLYVALNAKIRKYIKLMVTESVIYNSLNVNVSGSSSFRACNRPAALPAIIPASRPSLNLTRPVEIYRERETTV</sequence>
<evidence type="ECO:0000313" key="15">
    <source>
        <dbReference type="Proteomes" id="UP000838412"/>
    </source>
</evidence>
<evidence type="ECO:0000256" key="1">
    <source>
        <dbReference type="ARBA" id="ARBA00004651"/>
    </source>
</evidence>
<feature type="transmembrane region" description="Helical" evidence="13">
    <location>
        <begin position="62"/>
        <end position="87"/>
    </location>
</feature>
<dbReference type="Gene3D" id="1.20.1070.10">
    <property type="entry name" value="Rhodopsin 7-helix transmembrane proteins"/>
    <property type="match status" value="1"/>
</dbReference>
<dbReference type="CDD" id="cd15204">
    <property type="entry name" value="7tmA_prokineticin-R"/>
    <property type="match status" value="1"/>
</dbReference>
<evidence type="ECO:0000256" key="11">
    <source>
        <dbReference type="ARBA" id="ARBA00023224"/>
    </source>
</evidence>
<feature type="transmembrane region" description="Helical" evidence="13">
    <location>
        <begin position="225"/>
        <end position="247"/>
    </location>
</feature>
<dbReference type="OrthoDB" id="6435638at2759"/>
<dbReference type="AlphaFoldDB" id="A0A8J9ZMZ5"/>
<dbReference type="InterPro" id="IPR000276">
    <property type="entry name" value="GPCR_Rhodpsn"/>
</dbReference>
<evidence type="ECO:0000313" key="14">
    <source>
        <dbReference type="EMBL" id="CAH1258446.1"/>
    </source>
</evidence>
<evidence type="ECO:0000256" key="6">
    <source>
        <dbReference type="ARBA" id="ARBA00023040"/>
    </source>
</evidence>
<dbReference type="PRINTS" id="PR00237">
    <property type="entry name" value="GPCRRHODOPSN"/>
</dbReference>
<dbReference type="FunFam" id="1.20.1070.10:FF:000069">
    <property type="entry name" value="Prokineticin receptor 2"/>
    <property type="match status" value="1"/>
</dbReference>
<feature type="transmembrane region" description="Helical" evidence="13">
    <location>
        <begin position="99"/>
        <end position="119"/>
    </location>
</feature>
<dbReference type="Proteomes" id="UP000838412">
    <property type="component" value="Chromosome 3"/>
</dbReference>
<dbReference type="PROSITE" id="PS00237">
    <property type="entry name" value="G_PROTEIN_RECEP_F1_1"/>
    <property type="match status" value="1"/>
</dbReference>
<evidence type="ECO:0000256" key="5">
    <source>
        <dbReference type="ARBA" id="ARBA00022989"/>
    </source>
</evidence>
<keyword evidence="4 12" id="KW-0812">Transmembrane</keyword>
<proteinExistence type="inferred from homology"/>
<evidence type="ECO:0000256" key="13">
    <source>
        <dbReference type="SAM" id="Phobius"/>
    </source>
</evidence>
<keyword evidence="6 12" id="KW-0297">G-protein coupled receptor</keyword>
<evidence type="ECO:0000256" key="10">
    <source>
        <dbReference type="ARBA" id="ARBA00023180"/>
    </source>
</evidence>
<name>A0A8J9ZMZ5_BRALA</name>
<keyword evidence="9 12" id="KW-0675">Receptor</keyword>
<keyword evidence="3" id="KW-1003">Cell membrane</keyword>
<keyword evidence="5 13" id="KW-1133">Transmembrane helix</keyword>
<comment type="similarity">
    <text evidence="2 12">Belongs to the G-protein coupled receptor 1 family.</text>
</comment>
<dbReference type="PANTHER" id="PTHR24238:SF74">
    <property type="entry name" value="PROKINETICIN RECEPTOR 2"/>
    <property type="match status" value="1"/>
</dbReference>
<feature type="transmembrane region" description="Helical" evidence="13">
    <location>
        <begin position="315"/>
        <end position="338"/>
    </location>
</feature>
<dbReference type="GO" id="GO:0005886">
    <property type="term" value="C:plasma membrane"/>
    <property type="evidence" value="ECO:0007669"/>
    <property type="project" value="UniProtKB-SubCell"/>
</dbReference>
<feature type="transmembrane region" description="Helical" evidence="13">
    <location>
        <begin position="277"/>
        <end position="295"/>
    </location>
</feature>
<dbReference type="GO" id="GO:0004983">
    <property type="term" value="F:neuropeptide Y receptor activity"/>
    <property type="evidence" value="ECO:0007669"/>
    <property type="project" value="InterPro"/>
</dbReference>
<keyword evidence="7 13" id="KW-0472">Membrane</keyword>
<reference evidence="14" key="1">
    <citation type="submission" date="2022-01" db="EMBL/GenBank/DDBJ databases">
        <authorList>
            <person name="Braso-Vives M."/>
        </authorList>
    </citation>
    <scope>NUCLEOTIDE SEQUENCE</scope>
</reference>
<organism evidence="14 15">
    <name type="scientific">Branchiostoma lanceolatum</name>
    <name type="common">Common lancelet</name>
    <name type="synonym">Amphioxus lanceolatum</name>
    <dbReference type="NCBI Taxonomy" id="7740"/>
    <lineage>
        <taxon>Eukaryota</taxon>
        <taxon>Metazoa</taxon>
        <taxon>Chordata</taxon>
        <taxon>Cephalochordata</taxon>
        <taxon>Leptocardii</taxon>
        <taxon>Amphioxiformes</taxon>
        <taxon>Branchiostomatidae</taxon>
        <taxon>Branchiostoma</taxon>
    </lineage>
</organism>
<keyword evidence="11 12" id="KW-0807">Transducer</keyword>
<keyword evidence="8" id="KW-1015">Disulfide bond</keyword>
<dbReference type="PRINTS" id="PR01012">
    <property type="entry name" value="NRPEPTIDEYR"/>
</dbReference>
<comment type="subcellular location">
    <subcellularLocation>
        <location evidence="1">Cell membrane</location>
        <topology evidence="1">Multi-pass membrane protein</topology>
    </subcellularLocation>
</comment>
<evidence type="ECO:0000256" key="9">
    <source>
        <dbReference type="ARBA" id="ARBA00023170"/>
    </source>
</evidence>
<evidence type="ECO:0000256" key="4">
    <source>
        <dbReference type="ARBA" id="ARBA00022692"/>
    </source>
</evidence>
<protein>
    <submittedName>
        <fullName evidence="14">PROKR2 protein</fullName>
    </submittedName>
</protein>
<evidence type="ECO:0000256" key="2">
    <source>
        <dbReference type="ARBA" id="ARBA00010663"/>
    </source>
</evidence>
<evidence type="ECO:0000256" key="12">
    <source>
        <dbReference type="RuleBase" id="RU000688"/>
    </source>
</evidence>
<gene>
    <name evidence="14" type="primary">PROKR2</name>
    <name evidence="14" type="ORF">BLAG_LOCUS16010</name>
</gene>
<dbReference type="InterPro" id="IPR000611">
    <property type="entry name" value="NPY_rcpt"/>
</dbReference>
<evidence type="ECO:0000256" key="3">
    <source>
        <dbReference type="ARBA" id="ARBA00022475"/>
    </source>
</evidence>
<accession>A0A8J9ZMZ5</accession>
<dbReference type="Pfam" id="PF00001">
    <property type="entry name" value="7tm_1"/>
    <property type="match status" value="1"/>
</dbReference>
<dbReference type="PANTHER" id="PTHR24238">
    <property type="entry name" value="G-PROTEIN COUPLED RECEPTOR"/>
    <property type="match status" value="1"/>
</dbReference>
<keyword evidence="10" id="KW-0325">Glycoprotein</keyword>